<proteinExistence type="predicted"/>
<sequence length="53" mass="5883">TSAPTTDPNAMDLLAFQRGPHNQLSDTKQARQVQLNLCFRFLIQLASALLLTL</sequence>
<dbReference type="Proteomes" id="UP000037035">
    <property type="component" value="Unassembled WGS sequence"/>
</dbReference>
<dbReference type="VEuPathDB" id="FungiDB:VP01_11765g1"/>
<comment type="caution">
    <text evidence="1">The sequence shown here is derived from an EMBL/GenBank/DDBJ whole genome shotgun (WGS) entry which is preliminary data.</text>
</comment>
<dbReference type="EMBL" id="LAVV01001960">
    <property type="protein sequence ID" value="KNZ63187.1"/>
    <property type="molecule type" value="Genomic_DNA"/>
</dbReference>
<keyword evidence="2" id="KW-1185">Reference proteome</keyword>
<feature type="non-terminal residue" evidence="1">
    <location>
        <position position="1"/>
    </location>
</feature>
<name>A0A0L6VRC7_9BASI</name>
<dbReference type="OrthoDB" id="2681631at2759"/>
<evidence type="ECO:0000313" key="1">
    <source>
        <dbReference type="EMBL" id="KNZ63187.1"/>
    </source>
</evidence>
<gene>
    <name evidence="1" type="ORF">VP01_11765g1</name>
</gene>
<accession>A0A0L6VRC7</accession>
<evidence type="ECO:0000313" key="2">
    <source>
        <dbReference type="Proteomes" id="UP000037035"/>
    </source>
</evidence>
<protein>
    <submittedName>
        <fullName evidence="1">Uncharacterized protein</fullName>
    </submittedName>
</protein>
<dbReference type="AlphaFoldDB" id="A0A0L6VRC7"/>
<reference evidence="1 2" key="1">
    <citation type="submission" date="2015-08" db="EMBL/GenBank/DDBJ databases">
        <title>Next Generation Sequencing and Analysis of the Genome of Puccinia sorghi L Schw, the Causal Agent of Maize Common Rust.</title>
        <authorList>
            <person name="Rochi L."/>
            <person name="Burguener G."/>
            <person name="Darino M."/>
            <person name="Turjanski A."/>
            <person name="Kreff E."/>
            <person name="Dieguez M.J."/>
            <person name="Sacco F."/>
        </authorList>
    </citation>
    <scope>NUCLEOTIDE SEQUENCE [LARGE SCALE GENOMIC DNA]</scope>
    <source>
        <strain evidence="1 2">RO10H11247</strain>
    </source>
</reference>
<organism evidence="1 2">
    <name type="scientific">Puccinia sorghi</name>
    <dbReference type="NCBI Taxonomy" id="27349"/>
    <lineage>
        <taxon>Eukaryota</taxon>
        <taxon>Fungi</taxon>
        <taxon>Dikarya</taxon>
        <taxon>Basidiomycota</taxon>
        <taxon>Pucciniomycotina</taxon>
        <taxon>Pucciniomycetes</taxon>
        <taxon>Pucciniales</taxon>
        <taxon>Pucciniaceae</taxon>
        <taxon>Puccinia</taxon>
    </lineage>
</organism>